<reference evidence="2 3" key="1">
    <citation type="submission" date="2015-04" db="EMBL/GenBank/DDBJ databases">
        <title>Complete Genome Sequence of Kosmotoga pacifica SLHLJ1.</title>
        <authorList>
            <person name="Jiang L.J."/>
            <person name="Shao Z.Z."/>
            <person name="Jebbar M."/>
        </authorList>
    </citation>
    <scope>NUCLEOTIDE SEQUENCE [LARGE SCALE GENOMIC DNA]</scope>
    <source>
        <strain evidence="2 3">SLHLJ1</strain>
    </source>
</reference>
<dbReference type="GO" id="GO:0016810">
    <property type="term" value="F:hydrolase activity, acting on carbon-nitrogen (but not peptide) bonds"/>
    <property type="evidence" value="ECO:0007669"/>
    <property type="project" value="InterPro"/>
</dbReference>
<dbReference type="AlphaFoldDB" id="A0A0G2ZBC9"/>
<dbReference type="Gene3D" id="3.20.20.140">
    <property type="entry name" value="Metal-dependent hydrolases"/>
    <property type="match status" value="1"/>
</dbReference>
<dbReference type="Gene3D" id="2.30.40.10">
    <property type="entry name" value="Urease, subunit C, domain 1"/>
    <property type="match status" value="1"/>
</dbReference>
<keyword evidence="1" id="KW-0378">Hydrolase</keyword>
<dbReference type="PANTHER" id="PTHR43794">
    <property type="entry name" value="AMINOHYDROLASE SSNA-RELATED"/>
    <property type="match status" value="1"/>
</dbReference>
<keyword evidence="3" id="KW-1185">Reference proteome</keyword>
<protein>
    <recommendedName>
        <fullName evidence="4">Amidohydrolase-related domain-containing protein</fullName>
    </recommendedName>
</protein>
<dbReference type="OrthoDB" id="41314at2"/>
<evidence type="ECO:0008006" key="4">
    <source>
        <dbReference type="Google" id="ProtNLM"/>
    </source>
</evidence>
<dbReference type="InterPro" id="IPR050287">
    <property type="entry name" value="MTA/SAH_deaminase"/>
</dbReference>
<dbReference type="SUPFAM" id="SSF51556">
    <property type="entry name" value="Metallo-dependent hydrolases"/>
    <property type="match status" value="1"/>
</dbReference>
<dbReference type="KEGG" id="kpf:IX53_02475"/>
<evidence type="ECO:0000313" key="2">
    <source>
        <dbReference type="EMBL" id="AKI96874.1"/>
    </source>
</evidence>
<dbReference type="InterPro" id="IPR011059">
    <property type="entry name" value="Metal-dep_hydrolase_composite"/>
</dbReference>
<proteinExistence type="predicted"/>
<evidence type="ECO:0000313" key="3">
    <source>
        <dbReference type="Proteomes" id="UP000035159"/>
    </source>
</evidence>
<dbReference type="Proteomes" id="UP000035159">
    <property type="component" value="Chromosome"/>
</dbReference>
<dbReference type="PANTHER" id="PTHR43794:SF11">
    <property type="entry name" value="AMIDOHYDROLASE-RELATED DOMAIN-CONTAINING PROTEIN"/>
    <property type="match status" value="1"/>
</dbReference>
<dbReference type="InterPro" id="IPR032466">
    <property type="entry name" value="Metal_Hydrolase"/>
</dbReference>
<gene>
    <name evidence="2" type="ORF">IX53_02475</name>
</gene>
<dbReference type="STRING" id="1330330.IX53_02475"/>
<dbReference type="EMBL" id="CP011232">
    <property type="protein sequence ID" value="AKI96874.1"/>
    <property type="molecule type" value="Genomic_DNA"/>
</dbReference>
<dbReference type="SUPFAM" id="SSF51338">
    <property type="entry name" value="Composite domain of metallo-dependent hydrolases"/>
    <property type="match status" value="1"/>
</dbReference>
<sequence>MVITNVAIFTNDPENPFISRGYVEIHGKIIRKVGTMEEYKGSKDEVFDGSDAILIPGLVNAHFSLYNSVYNLALRKNLEGIVGTDYLERLVRYFKELKWDELEVYSIEVGVLLSQINGITTIFGPIFDSETTSPDTIMQIAEKYGVRLVTGPVIYKENLDKIVEKWKNASRSELFYPVVYITELPEYSERELKKLTSLIVSGIDVILVVFDMHSDDTRCLSLYGEHLIDRLLNNGLMVPNAGIAYAGNMSETDMDIIASKQMFVIKSLRTELFAGTFKSNIADFLGRGMNVCLGSGLIDTDLLGEARGLILSERHFKGFDLKVIDYELKKTLFDNNYKLAEKFFKKGLGKIKPGYEADLALFKPRSPFSFIEKEKESLSAFIVDLSNNYYVSDVWNAGERMIESGNHTRVTREYLEKIRNRLNEIL</sequence>
<name>A0A0G2ZBC9_9BACT</name>
<organism evidence="2 3">
    <name type="scientific">Kosmotoga pacifica</name>
    <dbReference type="NCBI Taxonomy" id="1330330"/>
    <lineage>
        <taxon>Bacteria</taxon>
        <taxon>Thermotogati</taxon>
        <taxon>Thermotogota</taxon>
        <taxon>Thermotogae</taxon>
        <taxon>Kosmotogales</taxon>
        <taxon>Kosmotogaceae</taxon>
        <taxon>Kosmotoga</taxon>
    </lineage>
</organism>
<dbReference type="PATRIC" id="fig|1330330.3.peg.504"/>
<dbReference type="RefSeq" id="WP_047754009.1">
    <property type="nucleotide sequence ID" value="NZ_CAJUHA010000004.1"/>
</dbReference>
<accession>A0A0G2ZBC9</accession>
<evidence type="ECO:0000256" key="1">
    <source>
        <dbReference type="ARBA" id="ARBA00022801"/>
    </source>
</evidence>